<feature type="transmembrane region" description="Helical" evidence="7">
    <location>
        <begin position="289"/>
        <end position="309"/>
    </location>
</feature>
<dbReference type="PROSITE" id="PS50928">
    <property type="entry name" value="ABC_TM1"/>
    <property type="match status" value="1"/>
</dbReference>
<dbReference type="EMBL" id="CP071446">
    <property type="protein sequence ID" value="QTA38323.1"/>
    <property type="molecule type" value="Genomic_DNA"/>
</dbReference>
<feature type="transmembrane region" description="Helical" evidence="7">
    <location>
        <begin position="338"/>
        <end position="359"/>
    </location>
</feature>
<dbReference type="PANTHER" id="PTHR32243">
    <property type="entry name" value="MALTOSE TRANSPORT SYSTEM PERMEASE-RELATED"/>
    <property type="match status" value="1"/>
</dbReference>
<keyword evidence="4 7" id="KW-0812">Transmembrane</keyword>
<keyword evidence="3" id="KW-1003">Cell membrane</keyword>
<accession>A0ABX7S6V2</accession>
<feature type="transmembrane region" description="Helical" evidence="7">
    <location>
        <begin position="222"/>
        <end position="244"/>
    </location>
</feature>
<comment type="subcellular location">
    <subcellularLocation>
        <location evidence="1 7">Cell membrane</location>
        <topology evidence="1 7">Multi-pass membrane protein</topology>
    </subcellularLocation>
</comment>
<evidence type="ECO:0000256" key="3">
    <source>
        <dbReference type="ARBA" id="ARBA00022475"/>
    </source>
</evidence>
<evidence type="ECO:0000256" key="6">
    <source>
        <dbReference type="ARBA" id="ARBA00023136"/>
    </source>
</evidence>
<dbReference type="PANTHER" id="PTHR32243:SF18">
    <property type="entry name" value="INNER MEMBRANE ABC TRANSPORTER PERMEASE PROTEIN YCJP"/>
    <property type="match status" value="1"/>
</dbReference>
<protein>
    <submittedName>
        <fullName evidence="9">ABC transporter permease subunit</fullName>
    </submittedName>
</protein>
<gene>
    <name evidence="9" type="ORF">JYK00_01950</name>
</gene>
<dbReference type="Pfam" id="PF00528">
    <property type="entry name" value="BPD_transp_1"/>
    <property type="match status" value="1"/>
</dbReference>
<keyword evidence="5 7" id="KW-1133">Transmembrane helix</keyword>
<evidence type="ECO:0000313" key="9">
    <source>
        <dbReference type="EMBL" id="QTA38323.1"/>
    </source>
</evidence>
<dbReference type="Proteomes" id="UP000671862">
    <property type="component" value="Chromosome"/>
</dbReference>
<dbReference type="CDD" id="cd06261">
    <property type="entry name" value="TM_PBP2"/>
    <property type="match status" value="1"/>
</dbReference>
<feature type="transmembrane region" description="Helical" evidence="7">
    <location>
        <begin position="12"/>
        <end position="36"/>
    </location>
</feature>
<evidence type="ECO:0000256" key="7">
    <source>
        <dbReference type="RuleBase" id="RU363032"/>
    </source>
</evidence>
<sequence>MVKKKSPLKTFLFYSGIIIIAFLILIPFYFMVLVSLHADYDPYKTSFKNLTLRNYAEIFGLIQSTEEEVFGKEILERNVKSIDDKIARLKKISGSKEAYVAYLKNEVYPQKEKELKNIIELVIDFAGLALENREEFVLNAMKKDTPEAKTIEENAAIILSESDMQMFLNLRDFVNSAFTDEFINSQLDKIHVQIKELEQQKERILVEKATEFPFLKYLRNSLMFAGIAALLSLFFAILGGYAISRLKFRGRGVLQRSVLIVYLFGGTVIMVPLYQMAVKLGILSTPFGASVYLIVVYVIQTLPVSLYMLGNYFRTIPYSIEEAAIIDGCGRFETIFRIVLPLSAPAIVTVYIYAFMIGWNEYLFASAFLNLKSYKELFTLPLGLNAFSQSAHSVWGRLMAASLVSAVPIILIFGLMEKYLTAGFTAGGVKE</sequence>
<evidence type="ECO:0000256" key="5">
    <source>
        <dbReference type="ARBA" id="ARBA00022989"/>
    </source>
</evidence>
<name>A0ABX7S6V2_9BACT</name>
<evidence type="ECO:0000313" key="10">
    <source>
        <dbReference type="Proteomes" id="UP000671862"/>
    </source>
</evidence>
<dbReference type="Gene3D" id="1.10.3720.10">
    <property type="entry name" value="MetI-like"/>
    <property type="match status" value="2"/>
</dbReference>
<dbReference type="SUPFAM" id="SSF161098">
    <property type="entry name" value="MetI-like"/>
    <property type="match status" value="2"/>
</dbReference>
<dbReference type="InterPro" id="IPR050901">
    <property type="entry name" value="BP-dep_ABC_trans_perm"/>
</dbReference>
<dbReference type="InterPro" id="IPR035906">
    <property type="entry name" value="MetI-like_sf"/>
</dbReference>
<evidence type="ECO:0000256" key="2">
    <source>
        <dbReference type="ARBA" id="ARBA00022448"/>
    </source>
</evidence>
<proteinExistence type="inferred from homology"/>
<comment type="similarity">
    <text evidence="7">Belongs to the binding-protein-dependent transport system permease family.</text>
</comment>
<feature type="transmembrane region" description="Helical" evidence="7">
    <location>
        <begin position="256"/>
        <end position="277"/>
    </location>
</feature>
<evidence type="ECO:0000259" key="8">
    <source>
        <dbReference type="PROSITE" id="PS50928"/>
    </source>
</evidence>
<reference evidence="9 10" key="1">
    <citation type="submission" date="2021-03" db="EMBL/GenBank/DDBJ databases">
        <title>Thermosipho ferrireducens sp.nov., an anaerobic thermophilic iron-reducing bacterium isolated from a deep-sea hydrothermal sulfide deposits.</title>
        <authorList>
            <person name="Zeng X."/>
            <person name="Chen Y."/>
            <person name="Shao Z."/>
        </authorList>
    </citation>
    <scope>NUCLEOTIDE SEQUENCE [LARGE SCALE GENOMIC DNA]</scope>
    <source>
        <strain evidence="9 10">JL129W03</strain>
    </source>
</reference>
<dbReference type="InterPro" id="IPR000515">
    <property type="entry name" value="MetI-like"/>
</dbReference>
<feature type="domain" description="ABC transmembrane type-1" evidence="8">
    <location>
        <begin position="218"/>
        <end position="416"/>
    </location>
</feature>
<evidence type="ECO:0000256" key="1">
    <source>
        <dbReference type="ARBA" id="ARBA00004651"/>
    </source>
</evidence>
<organism evidence="9 10">
    <name type="scientific">Thermosipho ferrireducens</name>
    <dbReference type="NCBI Taxonomy" id="2571116"/>
    <lineage>
        <taxon>Bacteria</taxon>
        <taxon>Thermotogati</taxon>
        <taxon>Thermotogota</taxon>
        <taxon>Thermotogae</taxon>
        <taxon>Thermotogales</taxon>
        <taxon>Fervidobacteriaceae</taxon>
        <taxon>Thermosipho</taxon>
    </lineage>
</organism>
<keyword evidence="6 7" id="KW-0472">Membrane</keyword>
<evidence type="ECO:0000256" key="4">
    <source>
        <dbReference type="ARBA" id="ARBA00022692"/>
    </source>
</evidence>
<keyword evidence="10" id="KW-1185">Reference proteome</keyword>
<keyword evidence="2 7" id="KW-0813">Transport</keyword>
<feature type="transmembrane region" description="Helical" evidence="7">
    <location>
        <begin position="394"/>
        <end position="415"/>
    </location>
</feature>
<dbReference type="RefSeq" id="WP_207567042.1">
    <property type="nucleotide sequence ID" value="NZ_CP071446.1"/>
</dbReference>